<sequence length="128" mass="15097">MVDTEPIKHHLTVMGDTEPIKHHLTVMGDTEPIQHYLTRMADTEPIQHYLTRMADTEPIQHYPVFDHSFDNHSQRWRHPPFYSKSIGGFPFPFSSSETEAFVRLCLTNFELRSPRLKIEVAWYVEFPN</sequence>
<reference evidence="1 2" key="1">
    <citation type="submission" date="2021-06" db="EMBL/GenBank/DDBJ databases">
        <title>Caerostris darwini draft genome.</title>
        <authorList>
            <person name="Kono N."/>
            <person name="Arakawa K."/>
        </authorList>
    </citation>
    <scope>NUCLEOTIDE SEQUENCE [LARGE SCALE GENOMIC DNA]</scope>
</reference>
<organism evidence="1 2">
    <name type="scientific">Caerostris darwini</name>
    <dbReference type="NCBI Taxonomy" id="1538125"/>
    <lineage>
        <taxon>Eukaryota</taxon>
        <taxon>Metazoa</taxon>
        <taxon>Ecdysozoa</taxon>
        <taxon>Arthropoda</taxon>
        <taxon>Chelicerata</taxon>
        <taxon>Arachnida</taxon>
        <taxon>Araneae</taxon>
        <taxon>Araneomorphae</taxon>
        <taxon>Entelegynae</taxon>
        <taxon>Araneoidea</taxon>
        <taxon>Araneidae</taxon>
        <taxon>Caerostris</taxon>
    </lineage>
</organism>
<evidence type="ECO:0000313" key="2">
    <source>
        <dbReference type="Proteomes" id="UP001054837"/>
    </source>
</evidence>
<accession>A0AAV4T2J4</accession>
<name>A0AAV4T2J4_9ARAC</name>
<keyword evidence="2" id="KW-1185">Reference proteome</keyword>
<comment type="caution">
    <text evidence="1">The sequence shown here is derived from an EMBL/GenBank/DDBJ whole genome shotgun (WGS) entry which is preliminary data.</text>
</comment>
<dbReference type="AlphaFoldDB" id="A0AAV4T2J4"/>
<proteinExistence type="predicted"/>
<protein>
    <submittedName>
        <fullName evidence="1">Uncharacterized protein</fullName>
    </submittedName>
</protein>
<dbReference type="EMBL" id="BPLQ01008536">
    <property type="protein sequence ID" value="GIY38043.1"/>
    <property type="molecule type" value="Genomic_DNA"/>
</dbReference>
<gene>
    <name evidence="1" type="ORF">CDAR_399101</name>
</gene>
<evidence type="ECO:0000313" key="1">
    <source>
        <dbReference type="EMBL" id="GIY38043.1"/>
    </source>
</evidence>
<dbReference type="Proteomes" id="UP001054837">
    <property type="component" value="Unassembled WGS sequence"/>
</dbReference>